<keyword evidence="9" id="KW-1185">Reference proteome</keyword>
<evidence type="ECO:0000256" key="3">
    <source>
        <dbReference type="ARBA" id="ARBA00022598"/>
    </source>
</evidence>
<dbReference type="InterPro" id="IPR032875">
    <property type="entry name" value="Succ_CoA_lig_flav_dom"/>
</dbReference>
<dbReference type="InterPro" id="IPR013815">
    <property type="entry name" value="ATP_grasp_subdomain_1"/>
</dbReference>
<dbReference type="Gene3D" id="3.30.470.20">
    <property type="entry name" value="ATP-grasp fold, B domain"/>
    <property type="match status" value="1"/>
</dbReference>
<dbReference type="Gene3D" id="3.30.1490.20">
    <property type="entry name" value="ATP-grasp fold, A domain"/>
    <property type="match status" value="1"/>
</dbReference>
<sequence>MTPTAAERRATRGAPPELDPLFDPDSVAVVGASPDSFYAGNLVDNLLDYGFDGALYPVNPNREEAWGRSCYDSIEAVPETVDLAVVSVPREYVVEVVRAAGDRGVPVALVITAGFSEADDAGAALERDLAETADETGIRVVGPNCIGVMAARGATLTSTCSREPEPGGIGLVSQSGALAFTTFFERAADRDLHFSHVVSTGNETDLALTDYVAYLAAQDDVDVVCAYVEGVDDPDRFMRVAEEAVRNGTPVLTVKIGQSELAEAATLSHTGSLTGDDDAWRAAFDQAGVQRVPDIPDLLASASAHTAYDVPDGDRVCIASTSGGLASLLADMAAERDLALPDIDGATEQSLLDLDELLTYGELRNPADIRGYGADALPEIADVLLGDDEFDAYVFAIGLSGVDDRAASIAADLEAIVETADKPVYVLWTGRKAPERTGETPPVARLRESVPVYEDPGRCLDAVASTCDYAADRDRLLDQAPRAQQPATAESGTTEPGTAKSGTAEAGTTKPAAPGGRLADASELALPRGRVLTWREAESLLDAFDVPMVETRVVTAADEAAAAVDSMAGAAVLKVDSSALPHRTDAGAVRLGVESAAEARAAYEDVVSAAREHVAAGEVAGVLVQPMVEDGVEAMVGVAPGDVFDSLVTVGPGGVLVEALDESATLVPPFSRTEARRAVERTVLVDLLKDRRDGAPLRVEGVVDLLVNVGRLADAVDDVAELDLNPVVVTEDGPVAVDALVRTDD</sequence>
<evidence type="ECO:0000313" key="9">
    <source>
        <dbReference type="Proteomes" id="UP001596395"/>
    </source>
</evidence>
<keyword evidence="3 8" id="KW-0436">Ligase</keyword>
<dbReference type="InterPro" id="IPR003781">
    <property type="entry name" value="CoA-bd"/>
</dbReference>
<dbReference type="Proteomes" id="UP001596395">
    <property type="component" value="Unassembled WGS sequence"/>
</dbReference>
<evidence type="ECO:0000313" key="8">
    <source>
        <dbReference type="EMBL" id="MFC6954784.1"/>
    </source>
</evidence>
<dbReference type="InterPro" id="IPR036291">
    <property type="entry name" value="NAD(P)-bd_dom_sf"/>
</dbReference>
<dbReference type="SMART" id="SM00881">
    <property type="entry name" value="CoA_binding"/>
    <property type="match status" value="1"/>
</dbReference>
<proteinExistence type="predicted"/>
<dbReference type="SUPFAM" id="SSF52210">
    <property type="entry name" value="Succinyl-CoA synthetase domains"/>
    <property type="match status" value="2"/>
</dbReference>
<dbReference type="Gene3D" id="3.40.50.720">
    <property type="entry name" value="NAD(P)-binding Rossmann-like Domain"/>
    <property type="match status" value="1"/>
</dbReference>
<feature type="region of interest" description="Disordered" evidence="6">
    <location>
        <begin position="481"/>
        <end position="521"/>
    </location>
</feature>
<dbReference type="EC" id="6.2.1.13" evidence="2"/>
<dbReference type="Pfam" id="PF13380">
    <property type="entry name" value="CoA_binding_2"/>
    <property type="match status" value="1"/>
</dbReference>
<organism evidence="8 9">
    <name type="scientific">Halorubellus litoreus</name>
    <dbReference type="NCBI Taxonomy" id="755308"/>
    <lineage>
        <taxon>Archaea</taxon>
        <taxon>Methanobacteriati</taxon>
        <taxon>Methanobacteriota</taxon>
        <taxon>Stenosarchaea group</taxon>
        <taxon>Halobacteria</taxon>
        <taxon>Halobacteriales</taxon>
        <taxon>Halorubellaceae</taxon>
        <taxon>Halorubellus</taxon>
    </lineage>
</organism>
<dbReference type="SUPFAM" id="SSF51735">
    <property type="entry name" value="NAD(P)-binding Rossmann-fold domains"/>
    <property type="match status" value="1"/>
</dbReference>
<evidence type="ECO:0000256" key="5">
    <source>
        <dbReference type="ARBA" id="ARBA00022840"/>
    </source>
</evidence>
<dbReference type="Gene3D" id="3.40.50.261">
    <property type="entry name" value="Succinyl-CoA synthetase domains"/>
    <property type="match status" value="2"/>
</dbReference>
<evidence type="ECO:0000256" key="1">
    <source>
        <dbReference type="ARBA" id="ARBA00001619"/>
    </source>
</evidence>
<dbReference type="PANTHER" id="PTHR43334:SF1">
    <property type="entry name" value="3-HYDROXYPROPIONATE--COA LIGASE [ADP-FORMING]"/>
    <property type="match status" value="1"/>
</dbReference>
<evidence type="ECO:0000256" key="6">
    <source>
        <dbReference type="SAM" id="MobiDB-lite"/>
    </source>
</evidence>
<dbReference type="EMBL" id="JBHSXN010000004">
    <property type="protein sequence ID" value="MFC6954784.1"/>
    <property type="molecule type" value="Genomic_DNA"/>
</dbReference>
<dbReference type="Pfam" id="PF13607">
    <property type="entry name" value="Succ_CoA_lig"/>
    <property type="match status" value="1"/>
</dbReference>
<dbReference type="Pfam" id="PF13549">
    <property type="entry name" value="ATP-grasp_5"/>
    <property type="match status" value="1"/>
</dbReference>
<name>A0ABD5VHB7_9EURY</name>
<evidence type="ECO:0000256" key="2">
    <source>
        <dbReference type="ARBA" id="ARBA00012957"/>
    </source>
</evidence>
<reference evidence="8 9" key="1">
    <citation type="journal article" date="2019" name="Int. J. Syst. Evol. Microbiol.">
        <title>The Global Catalogue of Microorganisms (GCM) 10K type strain sequencing project: providing services to taxonomists for standard genome sequencing and annotation.</title>
        <authorList>
            <consortium name="The Broad Institute Genomics Platform"/>
            <consortium name="The Broad Institute Genome Sequencing Center for Infectious Disease"/>
            <person name="Wu L."/>
            <person name="Ma J."/>
        </authorList>
    </citation>
    <scope>NUCLEOTIDE SEQUENCE [LARGE SCALE GENOMIC DNA]</scope>
    <source>
        <strain evidence="8 9">GX26</strain>
    </source>
</reference>
<comment type="catalytic activity">
    <reaction evidence="1">
        <text>acetate + ATP + CoA = acetyl-CoA + ADP + phosphate</text>
        <dbReference type="Rhea" id="RHEA:15081"/>
        <dbReference type="ChEBI" id="CHEBI:30089"/>
        <dbReference type="ChEBI" id="CHEBI:30616"/>
        <dbReference type="ChEBI" id="CHEBI:43474"/>
        <dbReference type="ChEBI" id="CHEBI:57287"/>
        <dbReference type="ChEBI" id="CHEBI:57288"/>
        <dbReference type="ChEBI" id="CHEBI:456216"/>
        <dbReference type="EC" id="6.2.1.13"/>
    </reaction>
</comment>
<dbReference type="AlphaFoldDB" id="A0ABD5VHB7"/>
<comment type="caution">
    <text evidence="8">The sequence shown here is derived from an EMBL/GenBank/DDBJ whole genome shotgun (WGS) entry which is preliminary data.</text>
</comment>
<evidence type="ECO:0000256" key="4">
    <source>
        <dbReference type="ARBA" id="ARBA00022741"/>
    </source>
</evidence>
<dbReference type="GO" id="GO:0005524">
    <property type="term" value="F:ATP binding"/>
    <property type="evidence" value="ECO:0007669"/>
    <property type="project" value="UniProtKB-KW"/>
</dbReference>
<feature type="domain" description="CoA-binding" evidence="7">
    <location>
        <begin position="21"/>
        <end position="115"/>
    </location>
</feature>
<dbReference type="SUPFAM" id="SSF56059">
    <property type="entry name" value="Glutathione synthetase ATP-binding domain-like"/>
    <property type="match status" value="1"/>
</dbReference>
<evidence type="ECO:0000259" key="7">
    <source>
        <dbReference type="SMART" id="SM00881"/>
    </source>
</evidence>
<accession>A0ABD5VHB7</accession>
<dbReference type="RefSeq" id="WP_336351727.1">
    <property type="nucleotide sequence ID" value="NZ_JAZAQL010000004.1"/>
</dbReference>
<feature type="compositionally biased region" description="Polar residues" evidence="6">
    <location>
        <begin position="485"/>
        <end position="496"/>
    </location>
</feature>
<keyword evidence="4" id="KW-0547">Nucleotide-binding</keyword>
<dbReference type="InterPro" id="IPR051538">
    <property type="entry name" value="Acyl-CoA_Synth/Transferase"/>
</dbReference>
<dbReference type="InterPro" id="IPR016102">
    <property type="entry name" value="Succinyl-CoA_synth-like"/>
</dbReference>
<protein>
    <recommendedName>
        <fullName evidence="2">acetate--CoA ligase (ADP-forming)</fullName>
        <ecNumber evidence="2">6.2.1.13</ecNumber>
    </recommendedName>
</protein>
<dbReference type="GO" id="GO:0043758">
    <property type="term" value="F:acetate-CoA ligase (ADP-forming) activity"/>
    <property type="evidence" value="ECO:0007669"/>
    <property type="project" value="UniProtKB-EC"/>
</dbReference>
<keyword evidence="5" id="KW-0067">ATP-binding</keyword>
<dbReference type="PANTHER" id="PTHR43334">
    <property type="entry name" value="ACETATE--COA LIGASE [ADP-FORMING]"/>
    <property type="match status" value="1"/>
</dbReference>
<gene>
    <name evidence="8" type="ORF">ACFQGB_18105</name>
</gene>